<accession>A0ABN8R1N9</accession>
<dbReference type="PANTHER" id="PTHR32344">
    <property type="entry name" value="U1-TYPE DOMAIN-CONTAINING PROTEIN"/>
    <property type="match status" value="1"/>
</dbReference>
<evidence type="ECO:0000313" key="2">
    <source>
        <dbReference type="EMBL" id="CAH3172791.1"/>
    </source>
</evidence>
<feature type="region of interest" description="Disordered" evidence="1">
    <location>
        <begin position="1"/>
        <end position="22"/>
    </location>
</feature>
<dbReference type="InterPro" id="IPR033375">
    <property type="entry name" value="Cggbp1"/>
</dbReference>
<sequence>MDKFVVKTPSASSKPKTRSHLPLPITANDRARNYPEGTFHVDDGRLFCSSCNVVVDHLRKFVVDKHLEAASHKRNAEKKDGGKQQTLKTVMNCKTVAQVEKVRICHEWIKMCTTANIPLHKSDNYLMREFLQSRVVNGGATPKCSQLRDYYLFDVYQTKRANLKEIIKNKKVALIVDELSKDEGRYVLDVMAVLLDFDELSPNGNFVAYLLDTHFLNATNNRTVSQAVVKTVHKYGIDFGDVCIFNSDNV</sequence>
<proteinExistence type="predicted"/>
<dbReference type="PANTHER" id="PTHR32344:SF1">
    <property type="entry name" value="U1-TYPE DOMAIN-CONTAINING PROTEIN"/>
    <property type="match status" value="1"/>
</dbReference>
<dbReference type="Proteomes" id="UP001159405">
    <property type="component" value="Unassembled WGS sequence"/>
</dbReference>
<keyword evidence="3" id="KW-1185">Reference proteome</keyword>
<evidence type="ECO:0000256" key="1">
    <source>
        <dbReference type="SAM" id="MobiDB-lite"/>
    </source>
</evidence>
<dbReference type="EMBL" id="CALNXK010000176">
    <property type="protein sequence ID" value="CAH3172791.1"/>
    <property type="molecule type" value="Genomic_DNA"/>
</dbReference>
<gene>
    <name evidence="2" type="ORF">PLOB_00013224</name>
</gene>
<protein>
    <recommendedName>
        <fullName evidence="4">CGG triplet repeat-binding protein 1</fullName>
    </recommendedName>
</protein>
<organism evidence="2 3">
    <name type="scientific">Porites lobata</name>
    <dbReference type="NCBI Taxonomy" id="104759"/>
    <lineage>
        <taxon>Eukaryota</taxon>
        <taxon>Metazoa</taxon>
        <taxon>Cnidaria</taxon>
        <taxon>Anthozoa</taxon>
        <taxon>Hexacorallia</taxon>
        <taxon>Scleractinia</taxon>
        <taxon>Fungiina</taxon>
        <taxon>Poritidae</taxon>
        <taxon>Porites</taxon>
    </lineage>
</organism>
<evidence type="ECO:0008006" key="4">
    <source>
        <dbReference type="Google" id="ProtNLM"/>
    </source>
</evidence>
<name>A0ABN8R1N9_9CNID</name>
<evidence type="ECO:0000313" key="3">
    <source>
        <dbReference type="Proteomes" id="UP001159405"/>
    </source>
</evidence>
<reference evidence="2 3" key="1">
    <citation type="submission" date="2022-05" db="EMBL/GenBank/DDBJ databases">
        <authorList>
            <consortium name="Genoscope - CEA"/>
            <person name="William W."/>
        </authorList>
    </citation>
    <scope>NUCLEOTIDE SEQUENCE [LARGE SCALE GENOMIC DNA]</scope>
</reference>
<comment type="caution">
    <text evidence="2">The sequence shown here is derived from an EMBL/GenBank/DDBJ whole genome shotgun (WGS) entry which is preliminary data.</text>
</comment>